<gene>
    <name evidence="1" type="ORF">IV02_06395</name>
</gene>
<dbReference type="InterPro" id="IPR052544">
    <property type="entry name" value="Bacteriocin_Proc_Enz"/>
</dbReference>
<organism evidence="1 2">
    <name type="scientific">Pseudomonas syringae</name>
    <dbReference type="NCBI Taxonomy" id="317"/>
    <lineage>
        <taxon>Bacteria</taxon>
        <taxon>Pseudomonadati</taxon>
        <taxon>Pseudomonadota</taxon>
        <taxon>Gammaproteobacteria</taxon>
        <taxon>Pseudomonadales</taxon>
        <taxon>Pseudomonadaceae</taxon>
        <taxon>Pseudomonas</taxon>
    </lineage>
</organism>
<dbReference type="InterPro" id="IPR000415">
    <property type="entry name" value="Nitroreductase-like"/>
</dbReference>
<name>A0A085VCW4_PSESX</name>
<sequence>MKNNLHLDFSLDKEAVEVQDLITGQVYEANKNLLKRLCEDTFETEIKSKRQGIDLCSRQIKHWLARGWDAALPLYLSSRCIQYVDSGIDREQVLEKLFSNYLEEGACPKLTHKSNKLIQIELQTDLEKKSECFANCYEAMAKRKTRRSFGMLGLSRKKALSIFSDATLRISRTFDLTRTTSTEERHVISYGCAFNIYVIIYNINELPEGIYEIDAETATINLFREGCFRSEMNEINWGMKAALTANYTIVLTIRPDIYAWRYRHDRALRSLMIEAGRIMHEFVISAACFNVQGVVTPATADHKLSTLLQIDDTQELPFYTGTFGAVYREKDS</sequence>
<evidence type="ECO:0008006" key="3">
    <source>
        <dbReference type="Google" id="ProtNLM"/>
    </source>
</evidence>
<accession>A0A085VCW4</accession>
<proteinExistence type="predicted"/>
<dbReference type="PANTHER" id="PTHR43745:SF2">
    <property type="entry name" value="NITROREDUCTASE MJ1384-RELATED"/>
    <property type="match status" value="1"/>
</dbReference>
<dbReference type="PATRIC" id="fig|317.174.peg.1303"/>
<dbReference type="PANTHER" id="PTHR43745">
    <property type="entry name" value="NITROREDUCTASE MJ1384-RELATED"/>
    <property type="match status" value="1"/>
</dbReference>
<evidence type="ECO:0000313" key="1">
    <source>
        <dbReference type="EMBL" id="KFE53277.1"/>
    </source>
</evidence>
<dbReference type="RefSeq" id="WP_047573018.1">
    <property type="nucleotide sequence ID" value="NZ_JPQT01000085.1"/>
</dbReference>
<dbReference type="SUPFAM" id="SSF55469">
    <property type="entry name" value="FMN-dependent nitroreductase-like"/>
    <property type="match status" value="1"/>
</dbReference>
<dbReference type="GO" id="GO:0016491">
    <property type="term" value="F:oxidoreductase activity"/>
    <property type="evidence" value="ECO:0007669"/>
    <property type="project" value="InterPro"/>
</dbReference>
<dbReference type="EMBL" id="JPQT01000085">
    <property type="protein sequence ID" value="KFE53277.1"/>
    <property type="molecule type" value="Genomic_DNA"/>
</dbReference>
<reference evidence="1 2" key="1">
    <citation type="submission" date="2014-07" db="EMBL/GenBank/DDBJ databases">
        <title>Draft Genome Sequences of Environmental Pseudomonas syringae strains.</title>
        <authorList>
            <person name="Baltrus D.A."/>
            <person name="Berge O."/>
            <person name="Morris C."/>
        </authorList>
    </citation>
    <scope>NUCLEOTIDE SEQUENCE [LARGE SCALE GENOMIC DNA]</scope>
    <source>
        <strain evidence="1 2">CEB003</strain>
    </source>
</reference>
<evidence type="ECO:0000313" key="2">
    <source>
        <dbReference type="Proteomes" id="UP000028643"/>
    </source>
</evidence>
<dbReference type="AlphaFoldDB" id="A0A085VCW4"/>
<dbReference type="Proteomes" id="UP000028643">
    <property type="component" value="Unassembled WGS sequence"/>
</dbReference>
<protein>
    <recommendedName>
        <fullName evidence="3">SagB/ThcOx family dehydrogenase</fullName>
    </recommendedName>
</protein>
<comment type="caution">
    <text evidence="1">The sequence shown here is derived from an EMBL/GenBank/DDBJ whole genome shotgun (WGS) entry which is preliminary data.</text>
</comment>
<dbReference type="Gene3D" id="3.40.109.10">
    <property type="entry name" value="NADH Oxidase"/>
    <property type="match status" value="1"/>
</dbReference>